<gene>
    <name evidence="1" type="ordered locus">MCP_0827</name>
</gene>
<reference evidence="1 2" key="2">
    <citation type="journal article" date="2008" name="Int. J. Syst. Evol. Microbiol.">
        <title>Methanocella paludicola gen. nov., sp. nov., a methane-producing archaeon, the first isolate of the lineage 'Rice Cluster I', and proposal of the new archaeal order Methanocellales ord. nov.</title>
        <authorList>
            <person name="Sakai S."/>
            <person name="Imachi H."/>
            <person name="Hanada S."/>
            <person name="Ohashi A."/>
            <person name="Harada H."/>
            <person name="Kamagata Y."/>
        </authorList>
    </citation>
    <scope>NUCLEOTIDE SEQUENCE [LARGE SCALE GENOMIC DNA]</scope>
    <source>
        <strain evidence="2">DSM 17711 / JCM 13418 / NBRC 101707 / SANAE</strain>
    </source>
</reference>
<reference evidence="1 2" key="1">
    <citation type="journal article" date="2007" name="Appl. Environ. Microbiol.">
        <title>Isolation of key methanogens for global methane emission from rice paddy fields: a novel isolate affiliated with the clone cluster rice cluster I.</title>
        <authorList>
            <person name="Sakai S."/>
            <person name="Imachi H."/>
            <person name="Sekiguchi Y."/>
            <person name="Ohashi A."/>
            <person name="Harada H."/>
            <person name="Kamagata Y."/>
        </authorList>
    </citation>
    <scope>NUCLEOTIDE SEQUENCE [LARGE SCALE GENOMIC DNA]</scope>
    <source>
        <strain evidence="2">DSM 17711 / JCM 13418 / NBRC 101707 / SANAE</strain>
    </source>
</reference>
<evidence type="ECO:0000313" key="1">
    <source>
        <dbReference type="EMBL" id="BAI60899.1"/>
    </source>
</evidence>
<dbReference type="AlphaFoldDB" id="D1YWS7"/>
<keyword evidence="2" id="KW-1185">Reference proteome</keyword>
<organism evidence="1 2">
    <name type="scientific">Methanocella paludicola (strain DSM 17711 / JCM 13418 / NBRC 101707 / SANAE)</name>
    <dbReference type="NCBI Taxonomy" id="304371"/>
    <lineage>
        <taxon>Archaea</taxon>
        <taxon>Methanobacteriati</taxon>
        <taxon>Methanobacteriota</taxon>
        <taxon>Stenosarchaea group</taxon>
        <taxon>Methanomicrobia</taxon>
        <taxon>Methanocellales</taxon>
        <taxon>Methanocellaceae</taxon>
        <taxon>Methanocella</taxon>
    </lineage>
</organism>
<proteinExistence type="predicted"/>
<reference evidence="2" key="3">
    <citation type="journal article" date="2011" name="PLoS ONE">
        <title>Genome sequence of a mesophilic hydrogenotrophic methanogen Methanocella paludicola, the first cultivated representative of the order Methanocellales.</title>
        <authorList>
            <person name="Sakai S."/>
            <person name="Takaki Y."/>
            <person name="Shimamura S."/>
            <person name="Sekine M."/>
            <person name="Tajima T."/>
            <person name="Kosugi H."/>
            <person name="Ichikawa N."/>
            <person name="Tasumi E."/>
            <person name="Hiraki A.T."/>
            <person name="Shimizu A."/>
            <person name="Kato Y."/>
            <person name="Nishiko R."/>
            <person name="Mori K."/>
            <person name="Fujita N."/>
            <person name="Imachi H."/>
            <person name="Takai K."/>
        </authorList>
    </citation>
    <scope>NUCLEOTIDE SEQUENCE [LARGE SCALE GENOMIC DNA]</scope>
    <source>
        <strain evidence="2">DSM 17711 / JCM 13418 / NBRC 101707 / SANAE</strain>
    </source>
</reference>
<evidence type="ECO:0000313" key="2">
    <source>
        <dbReference type="Proteomes" id="UP000001882"/>
    </source>
</evidence>
<dbReference type="KEGG" id="mpd:MCP_0827"/>
<dbReference type="Proteomes" id="UP000001882">
    <property type="component" value="Chromosome"/>
</dbReference>
<dbReference type="eggNOG" id="arCOG13216">
    <property type="taxonomic scope" value="Archaea"/>
</dbReference>
<sequence length="166" mass="18889">MEKMFERLFSIFRRKRARAPVNSGFLKPKDEPVKKPVLLLSDPMAPMPVQETPAAIILPPVEKPAVENPVEIIKPVVQLPPDVDPSRVIVVRHDLKKADGERFKYSDKPLKPLRDETRGPEVIKYSDKREDEVIKYRSAPAAPRAEAEGRKGEVFKYTPSRVVIKN</sequence>
<protein>
    <submittedName>
        <fullName evidence="1">Uncharacterized protein</fullName>
    </submittedName>
</protein>
<dbReference type="InParanoid" id="D1YWS7"/>
<name>D1YWS7_METPS</name>
<dbReference type="EMBL" id="AP011532">
    <property type="protein sequence ID" value="BAI60899.1"/>
    <property type="molecule type" value="Genomic_DNA"/>
</dbReference>
<accession>D1YWS7</accession>